<organism evidence="4 5">
    <name type="scientific">Neobacillus kokaensis</name>
    <dbReference type="NCBI Taxonomy" id="2759023"/>
    <lineage>
        <taxon>Bacteria</taxon>
        <taxon>Bacillati</taxon>
        <taxon>Bacillota</taxon>
        <taxon>Bacilli</taxon>
        <taxon>Bacillales</taxon>
        <taxon>Bacillaceae</taxon>
        <taxon>Neobacillus</taxon>
    </lineage>
</organism>
<keyword evidence="5" id="KW-1185">Reference proteome</keyword>
<dbReference type="RefSeq" id="WP_191270246.1">
    <property type="nucleotide sequence ID" value="NZ_BNDS01000003.1"/>
</dbReference>
<feature type="compositionally biased region" description="Gly residues" evidence="2">
    <location>
        <begin position="431"/>
        <end position="455"/>
    </location>
</feature>
<gene>
    <name evidence="4" type="ORF">AM1BK_09450</name>
</gene>
<evidence type="ECO:0000256" key="2">
    <source>
        <dbReference type="SAM" id="MobiDB-lite"/>
    </source>
</evidence>
<feature type="domain" description="SPOR" evidence="3">
    <location>
        <begin position="302"/>
        <end position="381"/>
    </location>
</feature>
<proteinExistence type="predicted"/>
<feature type="compositionally biased region" description="Low complexity" evidence="2">
    <location>
        <begin position="421"/>
        <end position="430"/>
    </location>
</feature>
<comment type="caution">
    <text evidence="4">The sequence shown here is derived from an EMBL/GenBank/DDBJ whole genome shotgun (WGS) entry which is preliminary data.</text>
</comment>
<feature type="domain" description="SPOR" evidence="3">
    <location>
        <begin position="209"/>
        <end position="288"/>
    </location>
</feature>
<dbReference type="PANTHER" id="PTHR30404:SF0">
    <property type="entry name" value="N-ACETYLMURAMOYL-L-ALANINE AMIDASE AMIC"/>
    <property type="match status" value="1"/>
</dbReference>
<dbReference type="CDD" id="cd02696">
    <property type="entry name" value="MurNAc-LAA"/>
    <property type="match status" value="1"/>
</dbReference>
<feature type="compositionally biased region" description="Low complexity" evidence="2">
    <location>
        <begin position="395"/>
        <end position="412"/>
    </location>
</feature>
<dbReference type="PROSITE" id="PS51724">
    <property type="entry name" value="SPOR"/>
    <property type="match status" value="2"/>
</dbReference>
<dbReference type="SMART" id="SM00646">
    <property type="entry name" value="Ami_3"/>
    <property type="match status" value="1"/>
</dbReference>
<dbReference type="InterPro" id="IPR007730">
    <property type="entry name" value="SPOR-like_dom"/>
</dbReference>
<dbReference type="Pfam" id="PF05036">
    <property type="entry name" value="SPOR"/>
    <property type="match status" value="2"/>
</dbReference>
<feature type="region of interest" description="Disordered" evidence="2">
    <location>
        <begin position="383"/>
        <end position="472"/>
    </location>
</feature>
<evidence type="ECO:0000313" key="5">
    <source>
        <dbReference type="Proteomes" id="UP000637074"/>
    </source>
</evidence>
<dbReference type="EMBL" id="BNDS01000003">
    <property type="protein sequence ID" value="GHH97402.1"/>
    <property type="molecule type" value="Genomic_DNA"/>
</dbReference>
<reference evidence="4 5" key="1">
    <citation type="journal article" date="2022" name="Int. J. Syst. Evol. Microbiol.">
        <title>Neobacillus kokaensis sp. nov., isolated from soil.</title>
        <authorList>
            <person name="Yuki K."/>
            <person name="Matsubara H."/>
            <person name="Yamaguchi S."/>
        </authorList>
    </citation>
    <scope>NUCLEOTIDE SEQUENCE [LARGE SCALE GENOMIC DNA]</scope>
    <source>
        <strain evidence="4 5">LOB 377</strain>
    </source>
</reference>
<dbReference type="Proteomes" id="UP000637074">
    <property type="component" value="Unassembled WGS sequence"/>
</dbReference>
<evidence type="ECO:0000256" key="1">
    <source>
        <dbReference type="ARBA" id="ARBA00022801"/>
    </source>
</evidence>
<evidence type="ECO:0000313" key="4">
    <source>
        <dbReference type="EMBL" id="GHH97402.1"/>
    </source>
</evidence>
<feature type="region of interest" description="Disordered" evidence="2">
    <location>
        <begin position="186"/>
        <end position="211"/>
    </location>
</feature>
<keyword evidence="1" id="KW-0378">Hydrolase</keyword>
<dbReference type="InterPro" id="IPR002508">
    <property type="entry name" value="MurNAc-LAA_cat"/>
</dbReference>
<feature type="compositionally biased region" description="Low complexity" evidence="2">
    <location>
        <begin position="194"/>
        <end position="206"/>
    </location>
</feature>
<evidence type="ECO:0000259" key="3">
    <source>
        <dbReference type="PROSITE" id="PS51724"/>
    </source>
</evidence>
<feature type="region of interest" description="Disordered" evidence="2">
    <location>
        <begin position="1"/>
        <end position="20"/>
    </location>
</feature>
<protein>
    <recommendedName>
        <fullName evidence="3">SPOR domain-containing protein</fullName>
    </recommendedName>
</protein>
<accession>A0ABQ3N175</accession>
<sequence>MKLYLDPGHGGQDPGAQGHGLNEKDVTLDIALKLRNILLNDYENIEVKMSRTSDTTKGLSERTSEANSWGADFFLAIHINSDSHTAQGYEDYIYNNISNSSTTAKYQSIIHAEVLKMSQLIDRGKKKANFHVLRESEMPSMLTENGFIDNTHDAALMKQSSWRQDVAQGHANGIAKAFGLKRIASTAPKPPASQKPVSPSLSPSKPADSGTGNVYEVMVGSFSSKEHAEERVAELSKLGIKAAIVSAKVSGATWYRVRVGSFASRAKADALLSNMEKSGYNDSFIVIERVKGADSSSKPAQSEGGTVYEVMVGSFSSKEHAEERVAALKKIGTNSTIVSANISGKTWYRVRVGSFPSRSKADALLTKMEKAGYDDSFIVIETGSAGDDKKGGTSGTTTSSSSSSGTTGKTAGTSGGGISGSSGSSTVGNSGTTGGNSGTGNTGSIGGGSSGGSGSGTSNNQTDIDPVHGNPSGFTILGPTILSPEHMNRFVKNINPKAPELGSYYLTFGEYYGIRGDVAFAQAILETDYFRFTGDVRPEQNNFSGLGATGSKAQGARFESPEEGVLAQLQHLYAYATTKKLPTQYPLVDPRFELVDRGSAPTWIALNGKWAVPGSDYGQSILNIYERMIHMTIQHLETTRQNLNP</sequence>
<dbReference type="InterPro" id="IPR036680">
    <property type="entry name" value="SPOR-like_sf"/>
</dbReference>
<name>A0ABQ3N175_9BACI</name>
<dbReference type="Pfam" id="PF01520">
    <property type="entry name" value="Amidase_3"/>
    <property type="match status" value="1"/>
</dbReference>
<dbReference type="SUPFAM" id="SSF53187">
    <property type="entry name" value="Zn-dependent exopeptidases"/>
    <property type="match status" value="1"/>
</dbReference>
<dbReference type="Gene3D" id="3.40.630.40">
    <property type="entry name" value="Zn-dependent exopeptidases"/>
    <property type="match status" value="1"/>
</dbReference>
<dbReference type="PANTHER" id="PTHR30404">
    <property type="entry name" value="N-ACETYLMURAMOYL-L-ALANINE AMIDASE"/>
    <property type="match status" value="1"/>
</dbReference>
<dbReference type="Gene3D" id="3.30.70.1070">
    <property type="entry name" value="Sporulation related repeat"/>
    <property type="match status" value="2"/>
</dbReference>
<dbReference type="Pfam" id="PF01832">
    <property type="entry name" value="Glucosaminidase"/>
    <property type="match status" value="1"/>
</dbReference>
<dbReference type="InterPro" id="IPR050695">
    <property type="entry name" value="N-acetylmuramoyl_amidase_3"/>
</dbReference>
<dbReference type="SUPFAM" id="SSF110997">
    <property type="entry name" value="Sporulation related repeat"/>
    <property type="match status" value="2"/>
</dbReference>
<dbReference type="InterPro" id="IPR002901">
    <property type="entry name" value="MGlyc_endo_b_GlcNAc-like_dom"/>
</dbReference>